<dbReference type="EMBL" id="JBITMB010000005">
    <property type="protein sequence ID" value="MFI7443033.1"/>
    <property type="molecule type" value="Genomic_DNA"/>
</dbReference>
<comment type="caution">
    <text evidence="2">The sequence shown here is derived from an EMBL/GenBank/DDBJ whole genome shotgun (WGS) entry which is preliminary data.</text>
</comment>
<reference evidence="2 3" key="1">
    <citation type="submission" date="2024-10" db="EMBL/GenBank/DDBJ databases">
        <title>The Natural Products Discovery Center: Release of the First 8490 Sequenced Strains for Exploring Actinobacteria Biosynthetic Diversity.</title>
        <authorList>
            <person name="Kalkreuter E."/>
            <person name="Kautsar S.A."/>
            <person name="Yang D."/>
            <person name="Bader C.D."/>
            <person name="Teijaro C.N."/>
            <person name="Fluegel L."/>
            <person name="Davis C.M."/>
            <person name="Simpson J.R."/>
            <person name="Lauterbach L."/>
            <person name="Steele A.D."/>
            <person name="Gui C."/>
            <person name="Meng S."/>
            <person name="Li G."/>
            <person name="Viehrig K."/>
            <person name="Ye F."/>
            <person name="Su P."/>
            <person name="Kiefer A.F."/>
            <person name="Nichols A."/>
            <person name="Cepeda A.J."/>
            <person name="Yan W."/>
            <person name="Fan B."/>
            <person name="Jiang Y."/>
            <person name="Adhikari A."/>
            <person name="Zheng C.-J."/>
            <person name="Schuster L."/>
            <person name="Cowan T.M."/>
            <person name="Smanski M.J."/>
            <person name="Chevrette M.G."/>
            <person name="De Carvalho L.P.S."/>
            <person name="Shen B."/>
        </authorList>
    </citation>
    <scope>NUCLEOTIDE SEQUENCE [LARGE SCALE GENOMIC DNA]</scope>
    <source>
        <strain evidence="2 3">NPDC049503</strain>
    </source>
</reference>
<proteinExistence type="predicted"/>
<evidence type="ECO:0000313" key="3">
    <source>
        <dbReference type="Proteomes" id="UP001612928"/>
    </source>
</evidence>
<evidence type="ECO:0000256" key="1">
    <source>
        <dbReference type="SAM" id="MobiDB-lite"/>
    </source>
</evidence>
<organism evidence="2 3">
    <name type="scientific">Nonomuraea indica</name>
    <dbReference type="NCBI Taxonomy" id="1581193"/>
    <lineage>
        <taxon>Bacteria</taxon>
        <taxon>Bacillati</taxon>
        <taxon>Actinomycetota</taxon>
        <taxon>Actinomycetes</taxon>
        <taxon>Streptosporangiales</taxon>
        <taxon>Streptosporangiaceae</taxon>
        <taxon>Nonomuraea</taxon>
    </lineage>
</organism>
<name>A0ABW8A8Q7_9ACTN</name>
<evidence type="ECO:0000313" key="2">
    <source>
        <dbReference type="EMBL" id="MFI7443033.1"/>
    </source>
</evidence>
<gene>
    <name evidence="2" type="ORF">ACIBP5_23940</name>
</gene>
<feature type="region of interest" description="Disordered" evidence="1">
    <location>
        <begin position="235"/>
        <end position="274"/>
    </location>
</feature>
<dbReference type="Proteomes" id="UP001612928">
    <property type="component" value="Unassembled WGS sequence"/>
</dbReference>
<dbReference type="RefSeq" id="WP_397023086.1">
    <property type="nucleotide sequence ID" value="NZ_JBITMB010000005.1"/>
</dbReference>
<keyword evidence="3" id="KW-1185">Reference proteome</keyword>
<accession>A0ABW8A8Q7</accession>
<protein>
    <submittedName>
        <fullName evidence="2">Uncharacterized protein</fullName>
    </submittedName>
</protein>
<sequence>MPLRQHRPRPAAVPATITSDNVLVGADRLAIADGAVVWSPEEGGVYRLPLKGGRPTLSSGTRGFYLAEWPWAGWPRNDPTVDYPIARPMEHLKNVLTGETRNAVPPAGRTSWHGCGVMWCFDGTEAWQRDGTGRRALPGQAVHGDLYAGRYVLLRQRDSAGRAAVAVHDLVTGRTGLLFHTPTRRGDQTPPTLHLQRSMLGYRTGRGTQVLVHLVPSRPDVLTNDDRRGAAARYATAAPGHPREAGRGDCAVPFRSGTGLSERGLSDTGLSETG</sequence>